<dbReference type="InterPro" id="IPR054259">
    <property type="entry name" value="DUF6990"/>
</dbReference>
<keyword evidence="2" id="KW-1185">Reference proteome</keyword>
<name>A0A376BLK2_9NEIS</name>
<dbReference type="Proteomes" id="UP000254209">
    <property type="component" value="Unassembled WGS sequence"/>
</dbReference>
<evidence type="ECO:0000313" key="2">
    <source>
        <dbReference type="Proteomes" id="UP000254209"/>
    </source>
</evidence>
<dbReference type="EMBL" id="UFSO01000002">
    <property type="protein sequence ID" value="SSY70515.1"/>
    <property type="molecule type" value="Genomic_DNA"/>
</dbReference>
<reference evidence="1 2" key="1">
    <citation type="submission" date="2018-06" db="EMBL/GenBank/DDBJ databases">
        <authorList>
            <consortium name="Pathogen Informatics"/>
            <person name="Doyle S."/>
        </authorList>
    </citation>
    <scope>NUCLEOTIDE SEQUENCE [LARGE SCALE GENOMIC DNA]</scope>
    <source>
        <strain evidence="1 2">NCTC10283</strain>
    </source>
</reference>
<proteinExistence type="predicted"/>
<evidence type="ECO:0000313" key="1">
    <source>
        <dbReference type="EMBL" id="SSY70515.1"/>
    </source>
</evidence>
<dbReference type="AlphaFoldDB" id="A0A376BLK2"/>
<gene>
    <name evidence="1" type="ORF">NCTC10283_00611</name>
</gene>
<dbReference type="OrthoDB" id="7920316at2"/>
<dbReference type="RefSeq" id="WP_034296123.1">
    <property type="nucleotide sequence ID" value="NZ_CP091519.2"/>
</dbReference>
<protein>
    <submittedName>
        <fullName evidence="1">Uncharacterized protein</fullName>
    </submittedName>
</protein>
<organism evidence="1 2">
    <name type="scientific">Alysiella crassa</name>
    <dbReference type="NCBI Taxonomy" id="153491"/>
    <lineage>
        <taxon>Bacteria</taxon>
        <taxon>Pseudomonadati</taxon>
        <taxon>Pseudomonadota</taxon>
        <taxon>Betaproteobacteria</taxon>
        <taxon>Neisseriales</taxon>
        <taxon>Neisseriaceae</taxon>
        <taxon>Alysiella</taxon>
    </lineage>
</organism>
<sequence>MIDLKTLFVPFLNKFQGQWKKDDESEWIEFQTKQFVIQIEPFVYYESNVIHIEIFYSFSHIELAKIANLIMQDDVNNFISIHYGQIETRCFDIDEICQIFEMELQKIISKTNDYTINYLIDKYQSYYRERPSMAQILHLSVLVLLKDFVTLFDYYQSMKNGNNIGFVPMITLEMIDNAVNLALIK</sequence>
<dbReference type="Pfam" id="PF22499">
    <property type="entry name" value="DUF6990"/>
    <property type="match status" value="1"/>
</dbReference>
<accession>A0A376BLK2</accession>